<name>A0A919ERM1_STRFL</name>
<dbReference type="RefSeq" id="WP_190043276.1">
    <property type="nucleotide sequence ID" value="NZ_BNBE01000002.1"/>
</dbReference>
<evidence type="ECO:0000313" key="1">
    <source>
        <dbReference type="EMBL" id="GHG13277.1"/>
    </source>
</evidence>
<comment type="caution">
    <text evidence="1">The sequence shown here is derived from an EMBL/GenBank/DDBJ whole genome shotgun (WGS) entry which is preliminary data.</text>
</comment>
<gene>
    <name evidence="1" type="ORF">GCM10017667_53840</name>
</gene>
<proteinExistence type="predicted"/>
<sequence>MGAAAVELIDPRRPDDAVRIYSGTFGWPLSVGHRHRPRQGCTCQQARECPVPGAHPVPNAPVFHAGEDVARVLGQSPGAGLIAWTVTFDALVVPRTIGMAAMITLDRIAPVPCLLSEEKAVLLVLPATGRYAVATGPCEVRSGQDQWIALPPSHGVRWDTTPWIEQTSEPVGLLHGMDVGRHLRAAMRLDAGRAR</sequence>
<dbReference type="Proteomes" id="UP000632849">
    <property type="component" value="Unassembled WGS sequence"/>
</dbReference>
<organism evidence="1 2">
    <name type="scientific">Streptomyces filamentosus</name>
    <name type="common">Streptomyces roseosporus</name>
    <dbReference type="NCBI Taxonomy" id="67294"/>
    <lineage>
        <taxon>Bacteria</taxon>
        <taxon>Bacillati</taxon>
        <taxon>Actinomycetota</taxon>
        <taxon>Actinomycetes</taxon>
        <taxon>Kitasatosporales</taxon>
        <taxon>Streptomycetaceae</taxon>
        <taxon>Streptomyces</taxon>
    </lineage>
</organism>
<reference evidence="1" key="1">
    <citation type="journal article" date="2014" name="Int. J. Syst. Evol. Microbiol.">
        <title>Complete genome sequence of Corynebacterium casei LMG S-19264T (=DSM 44701T), isolated from a smear-ripened cheese.</title>
        <authorList>
            <consortium name="US DOE Joint Genome Institute (JGI-PGF)"/>
            <person name="Walter F."/>
            <person name="Albersmeier A."/>
            <person name="Kalinowski J."/>
            <person name="Ruckert C."/>
        </authorList>
    </citation>
    <scope>NUCLEOTIDE SEQUENCE</scope>
    <source>
        <strain evidence="1">JCM 4122</strain>
    </source>
</reference>
<dbReference type="EMBL" id="BNBE01000002">
    <property type="protein sequence ID" value="GHG13277.1"/>
    <property type="molecule type" value="Genomic_DNA"/>
</dbReference>
<reference evidence="1" key="2">
    <citation type="submission" date="2020-09" db="EMBL/GenBank/DDBJ databases">
        <authorList>
            <person name="Sun Q."/>
            <person name="Ohkuma M."/>
        </authorList>
    </citation>
    <scope>NUCLEOTIDE SEQUENCE</scope>
    <source>
        <strain evidence="1">JCM 4122</strain>
    </source>
</reference>
<protein>
    <recommendedName>
        <fullName evidence="3">DNA primase</fullName>
    </recommendedName>
</protein>
<evidence type="ECO:0000313" key="2">
    <source>
        <dbReference type="Proteomes" id="UP000632849"/>
    </source>
</evidence>
<dbReference type="AlphaFoldDB" id="A0A919ERM1"/>
<keyword evidence="2" id="KW-1185">Reference proteome</keyword>
<evidence type="ECO:0008006" key="3">
    <source>
        <dbReference type="Google" id="ProtNLM"/>
    </source>
</evidence>
<accession>A0A919ERM1</accession>